<gene>
    <name evidence="1" type="ORF">HMPREF0204_10336</name>
</gene>
<protein>
    <submittedName>
        <fullName evidence="1">Uncharacterized protein</fullName>
    </submittedName>
</protein>
<proteinExistence type="predicted"/>
<sequence length="40" mass="5091">MLIIYRKTKYYHSTIYKNKNYRSKKYFTNKGFIFIINPFF</sequence>
<evidence type="ECO:0000313" key="1">
    <source>
        <dbReference type="EMBL" id="EFK37563.1"/>
    </source>
</evidence>
<comment type="caution">
    <text evidence="1">The sequence shown here is derived from an EMBL/GenBank/DDBJ whole genome shotgun (WGS) entry which is preliminary data.</text>
</comment>
<dbReference type="Proteomes" id="UP000002969">
    <property type="component" value="Unassembled WGS sequence"/>
</dbReference>
<accession>A0ABN0AWS8</accession>
<keyword evidence="2" id="KW-1185">Reference proteome</keyword>
<organism evidence="1 2">
    <name type="scientific">Chryseobacterium gleum ATCC 35910</name>
    <dbReference type="NCBI Taxonomy" id="525257"/>
    <lineage>
        <taxon>Bacteria</taxon>
        <taxon>Pseudomonadati</taxon>
        <taxon>Bacteroidota</taxon>
        <taxon>Flavobacteriia</taxon>
        <taxon>Flavobacteriales</taxon>
        <taxon>Weeksellaceae</taxon>
        <taxon>Chryseobacterium group</taxon>
        <taxon>Chryseobacterium</taxon>
    </lineage>
</organism>
<name>A0ABN0AWS8_CHRGE</name>
<evidence type="ECO:0000313" key="2">
    <source>
        <dbReference type="Proteomes" id="UP000002969"/>
    </source>
</evidence>
<dbReference type="EMBL" id="ACKQ02000002">
    <property type="protein sequence ID" value="EFK37563.1"/>
    <property type="molecule type" value="Genomic_DNA"/>
</dbReference>
<reference evidence="1" key="1">
    <citation type="submission" date="2010-06" db="EMBL/GenBank/DDBJ databases">
        <authorList>
            <person name="Muzny D."/>
            <person name="Qin X."/>
            <person name="Buhay C."/>
            <person name="Dugan-Rocha S."/>
            <person name="Ding Y."/>
            <person name="Chen G."/>
            <person name="Hawes A."/>
            <person name="Holder M."/>
            <person name="Jhangiani S."/>
            <person name="Johnson A."/>
            <person name="Khan Z."/>
            <person name="Li Z."/>
            <person name="Liu W."/>
            <person name="Liu X."/>
            <person name="Perez L."/>
            <person name="Shen H."/>
            <person name="Wang Q."/>
            <person name="Watt J."/>
            <person name="Xi L."/>
            <person name="Xin Y."/>
            <person name="Zhou J."/>
            <person name="Deng J."/>
            <person name="Jiang H."/>
            <person name="Liu Y."/>
            <person name="Qu J."/>
            <person name="Song X.-Z."/>
            <person name="Zhang L."/>
            <person name="Villasana D."/>
            <person name="Johnson A."/>
            <person name="Liu J."/>
            <person name="Liyanage D."/>
            <person name="Lorensuhewa L."/>
            <person name="Robinson T."/>
            <person name="Song A."/>
            <person name="Song B.-B."/>
            <person name="Dinh H."/>
            <person name="Thornton R."/>
            <person name="Coyle M."/>
            <person name="Francisco L."/>
            <person name="Jackson L."/>
            <person name="Javaid M."/>
            <person name="Korchina V."/>
            <person name="Kovar C."/>
            <person name="Mata R."/>
            <person name="Mathew T."/>
            <person name="Ngo R."/>
            <person name="Nguyen L."/>
            <person name="Nguyen N."/>
            <person name="Okwuonu G."/>
            <person name="Ongeri F."/>
            <person name="Pham C."/>
            <person name="Simmons D."/>
            <person name="Wilczek-Boney K."/>
            <person name="Hale W."/>
            <person name="Jakkamsetti A."/>
            <person name="Pham P."/>
            <person name="Ruth R."/>
            <person name="San Lucas F."/>
            <person name="Warren J."/>
            <person name="Zhang J."/>
            <person name="Zhao Z."/>
            <person name="Zhou C."/>
            <person name="Zhu D."/>
            <person name="Lee S."/>
            <person name="Bess C."/>
            <person name="Blankenburg K."/>
            <person name="Forbes L."/>
            <person name="Fu Q."/>
            <person name="Gubbala S."/>
            <person name="Hirani K."/>
            <person name="Jayaseelan J.C."/>
            <person name="Lara F."/>
            <person name="Munidasa M."/>
            <person name="Palculict T."/>
            <person name="Patil S."/>
            <person name="Pu L.-L."/>
            <person name="Saada N."/>
            <person name="Tang L."/>
            <person name="Weissenberger G."/>
            <person name="Zhu Y."/>
            <person name="Hemphill L."/>
            <person name="Shang Y."/>
            <person name="Youmans B."/>
            <person name="Ayvaz T."/>
            <person name="Ross M."/>
            <person name="Santibanez J."/>
            <person name="Aqrawi P."/>
            <person name="Gross S."/>
            <person name="Joshi V."/>
            <person name="Fowler G."/>
            <person name="Nazareth L."/>
            <person name="Reid J."/>
            <person name="Worley K."/>
            <person name="Petrosino J."/>
            <person name="Highlander S."/>
            <person name="Gibbs R."/>
        </authorList>
    </citation>
    <scope>NUCLEOTIDE SEQUENCE [LARGE SCALE GENOMIC DNA]</scope>
    <source>
        <strain evidence="1">ATCC 35910</strain>
    </source>
</reference>